<dbReference type="EMBL" id="JADPIE010000001">
    <property type="protein sequence ID" value="MBF8435600.1"/>
    <property type="molecule type" value="Genomic_DNA"/>
</dbReference>
<evidence type="ECO:0000256" key="6">
    <source>
        <dbReference type="ARBA" id="ARBA00021108"/>
    </source>
</evidence>
<feature type="domain" description="MoaB/Mog" evidence="14">
    <location>
        <begin position="182"/>
        <end position="320"/>
    </location>
</feature>
<dbReference type="Gene3D" id="2.170.190.11">
    <property type="entry name" value="Molybdopterin biosynthesis moea protein, domain 3"/>
    <property type="match status" value="1"/>
</dbReference>
<evidence type="ECO:0000256" key="2">
    <source>
        <dbReference type="ARBA" id="ARBA00002901"/>
    </source>
</evidence>
<sequence>MKQRIELEAACELVADKLKSFSNETVKLVNSSGRVLAEDVRAPMHQPPFDRSPLDGFAVRAEDTTGASTETPVSLKIVSKLYAGDSPVKKIGPGEAARIMTGAPIPEGADSVIRQERTDWNDEEVEIKATLKPGQNYAPAGEDIKQGELLCEKGTLLRSPHLGVLASMGLEEVLVLPEPEVSVLTTGSELQEVGQELKPGKIYNSNNYMISTRLKECGAKVINSQVAVDEKDILRDRLAELIPGSDFLVTTGGVSVGEKDLILEVLEEMGAEIFFWKLAIKPGTPVVCGRLDDTIIFGLSGNPAACITTFDLLVRPTLIKINGLEKENLRKEKAIFIDDFNKSSSTRRMLRAWVVRTEKGNIVKLSKGNQRPGVLKTTLDCNCFIDIPAGSPPVESGAEVEIFRLPEIYN</sequence>
<dbReference type="GO" id="GO:0046872">
    <property type="term" value="F:metal ion binding"/>
    <property type="evidence" value="ECO:0007669"/>
    <property type="project" value="UniProtKB-UniRule"/>
</dbReference>
<evidence type="ECO:0000256" key="12">
    <source>
        <dbReference type="ARBA" id="ARBA00047317"/>
    </source>
</evidence>
<evidence type="ECO:0000256" key="7">
    <source>
        <dbReference type="ARBA" id="ARBA00022505"/>
    </source>
</evidence>
<dbReference type="Gene3D" id="3.40.980.10">
    <property type="entry name" value="MoaB/Mog-like domain"/>
    <property type="match status" value="1"/>
</dbReference>
<keyword evidence="9 13" id="KW-0479">Metal-binding</keyword>
<evidence type="ECO:0000256" key="1">
    <source>
        <dbReference type="ARBA" id="ARBA00001946"/>
    </source>
</evidence>
<dbReference type="SUPFAM" id="SSF63867">
    <property type="entry name" value="MoeA C-terminal domain-like"/>
    <property type="match status" value="1"/>
</dbReference>
<dbReference type="InterPro" id="IPR036425">
    <property type="entry name" value="MoaB/Mog-like_dom_sf"/>
</dbReference>
<dbReference type="GO" id="GO:0005829">
    <property type="term" value="C:cytosol"/>
    <property type="evidence" value="ECO:0007669"/>
    <property type="project" value="TreeGrafter"/>
</dbReference>
<evidence type="ECO:0000256" key="4">
    <source>
        <dbReference type="ARBA" id="ARBA00010763"/>
    </source>
</evidence>
<dbReference type="Pfam" id="PF00994">
    <property type="entry name" value="MoCF_biosynth"/>
    <property type="match status" value="1"/>
</dbReference>
<dbReference type="InterPro" id="IPR005111">
    <property type="entry name" value="MoeA_C_domain_IV"/>
</dbReference>
<evidence type="ECO:0000256" key="8">
    <source>
        <dbReference type="ARBA" id="ARBA00022679"/>
    </source>
</evidence>
<dbReference type="PANTHER" id="PTHR10192:SF5">
    <property type="entry name" value="GEPHYRIN"/>
    <property type="match status" value="1"/>
</dbReference>
<gene>
    <name evidence="15" type="ORF">I0Q91_00780</name>
</gene>
<dbReference type="EC" id="2.10.1.1" evidence="5 13"/>
<dbReference type="FunFam" id="3.40.980.10:FF:000004">
    <property type="entry name" value="Molybdopterin molybdenumtransferase"/>
    <property type="match status" value="1"/>
</dbReference>
<keyword evidence="8 13" id="KW-0808">Transferase</keyword>
<dbReference type="GO" id="GO:0061599">
    <property type="term" value="F:molybdopterin molybdotransferase activity"/>
    <property type="evidence" value="ECO:0007669"/>
    <property type="project" value="UniProtKB-UniRule"/>
</dbReference>
<evidence type="ECO:0000256" key="10">
    <source>
        <dbReference type="ARBA" id="ARBA00022842"/>
    </source>
</evidence>
<dbReference type="Pfam" id="PF03454">
    <property type="entry name" value="MoeA_C"/>
    <property type="match status" value="1"/>
</dbReference>
<evidence type="ECO:0000256" key="13">
    <source>
        <dbReference type="RuleBase" id="RU365090"/>
    </source>
</evidence>
<evidence type="ECO:0000256" key="3">
    <source>
        <dbReference type="ARBA" id="ARBA00005046"/>
    </source>
</evidence>
<evidence type="ECO:0000259" key="14">
    <source>
        <dbReference type="SMART" id="SM00852"/>
    </source>
</evidence>
<dbReference type="SUPFAM" id="SSF53218">
    <property type="entry name" value="Molybdenum cofactor biosynthesis proteins"/>
    <property type="match status" value="1"/>
</dbReference>
<proteinExistence type="inferred from homology"/>
<protein>
    <recommendedName>
        <fullName evidence="6 13">Molybdopterin molybdenumtransferase</fullName>
        <ecNumber evidence="5 13">2.10.1.1</ecNumber>
    </recommendedName>
</protein>
<dbReference type="RefSeq" id="WP_270452242.1">
    <property type="nucleotide sequence ID" value="NZ_JADPIE010000001.1"/>
</dbReference>
<dbReference type="Proteomes" id="UP000621436">
    <property type="component" value="Unassembled WGS sequence"/>
</dbReference>
<dbReference type="InterPro" id="IPR036688">
    <property type="entry name" value="MoeA_C_domain_IV_sf"/>
</dbReference>
<dbReference type="SMART" id="SM00852">
    <property type="entry name" value="MoCF_biosynth"/>
    <property type="match status" value="1"/>
</dbReference>
<name>A0A931ARN1_9FIRM</name>
<dbReference type="GO" id="GO:0006777">
    <property type="term" value="P:Mo-molybdopterin cofactor biosynthetic process"/>
    <property type="evidence" value="ECO:0007669"/>
    <property type="project" value="UniProtKB-UniRule"/>
</dbReference>
<dbReference type="SUPFAM" id="SSF63882">
    <property type="entry name" value="MoeA N-terminal region -like"/>
    <property type="match status" value="1"/>
</dbReference>
<comment type="pathway">
    <text evidence="3 13">Cofactor biosynthesis; molybdopterin biosynthesis.</text>
</comment>
<evidence type="ECO:0000313" key="15">
    <source>
        <dbReference type="EMBL" id="MBF8435600.1"/>
    </source>
</evidence>
<dbReference type="InterPro" id="IPR036135">
    <property type="entry name" value="MoeA_linker/N_sf"/>
</dbReference>
<evidence type="ECO:0000256" key="11">
    <source>
        <dbReference type="ARBA" id="ARBA00023150"/>
    </source>
</evidence>
<keyword evidence="7 13" id="KW-0500">Molybdenum</keyword>
<keyword evidence="16" id="KW-1185">Reference proteome</keyword>
<evidence type="ECO:0000313" key="16">
    <source>
        <dbReference type="Proteomes" id="UP000621436"/>
    </source>
</evidence>
<comment type="caution">
    <text evidence="15">The sequence shown here is derived from an EMBL/GenBank/DDBJ whole genome shotgun (WGS) entry which is preliminary data.</text>
</comment>
<dbReference type="Pfam" id="PF03453">
    <property type="entry name" value="MoeA_N"/>
    <property type="match status" value="1"/>
</dbReference>
<comment type="cofactor">
    <cofactor evidence="1 13">
        <name>Mg(2+)</name>
        <dbReference type="ChEBI" id="CHEBI:18420"/>
    </cofactor>
</comment>
<comment type="catalytic activity">
    <reaction evidence="12">
        <text>adenylyl-molybdopterin + molybdate = Mo-molybdopterin + AMP + H(+)</text>
        <dbReference type="Rhea" id="RHEA:35047"/>
        <dbReference type="ChEBI" id="CHEBI:15378"/>
        <dbReference type="ChEBI" id="CHEBI:36264"/>
        <dbReference type="ChEBI" id="CHEBI:62727"/>
        <dbReference type="ChEBI" id="CHEBI:71302"/>
        <dbReference type="ChEBI" id="CHEBI:456215"/>
        <dbReference type="EC" id="2.10.1.1"/>
    </reaction>
</comment>
<reference evidence="15" key="1">
    <citation type="submission" date="2020-11" db="EMBL/GenBank/DDBJ databases">
        <title>Halonatronomonas betainensis gen. nov., sp. nov. a novel haloalkaliphilic representative of the family Halanaerobiacae capable of betaine degradation.</title>
        <authorList>
            <person name="Boltyanskaya Y."/>
            <person name="Kevbrin V."/>
            <person name="Detkova E."/>
            <person name="Grouzdev D.S."/>
            <person name="Koziaeva V."/>
            <person name="Zhilina T."/>
        </authorList>
    </citation>
    <scope>NUCLEOTIDE SEQUENCE</scope>
    <source>
        <strain evidence="15">Z-7014</strain>
    </source>
</reference>
<keyword evidence="10 13" id="KW-0460">Magnesium</keyword>
<organism evidence="15 16">
    <name type="scientific">Halonatronomonas betaini</name>
    <dbReference type="NCBI Taxonomy" id="2778430"/>
    <lineage>
        <taxon>Bacteria</taxon>
        <taxon>Bacillati</taxon>
        <taxon>Bacillota</taxon>
        <taxon>Clostridia</taxon>
        <taxon>Halanaerobiales</taxon>
        <taxon>Halarsenatibacteraceae</taxon>
        <taxon>Halonatronomonas</taxon>
    </lineage>
</organism>
<accession>A0A931ARN1</accession>
<dbReference type="NCBIfam" id="TIGR00177">
    <property type="entry name" value="molyb_syn"/>
    <property type="match status" value="1"/>
</dbReference>
<dbReference type="CDD" id="cd00887">
    <property type="entry name" value="MoeA"/>
    <property type="match status" value="1"/>
</dbReference>
<dbReference type="Gene3D" id="3.90.105.10">
    <property type="entry name" value="Molybdopterin biosynthesis moea protein, domain 2"/>
    <property type="match status" value="1"/>
</dbReference>
<dbReference type="InterPro" id="IPR001453">
    <property type="entry name" value="MoaB/Mog_dom"/>
</dbReference>
<dbReference type="Gene3D" id="2.40.340.10">
    <property type="entry name" value="MoeA, C-terminal, domain IV"/>
    <property type="match status" value="1"/>
</dbReference>
<dbReference type="AlphaFoldDB" id="A0A931ARN1"/>
<evidence type="ECO:0000256" key="5">
    <source>
        <dbReference type="ARBA" id="ARBA00013269"/>
    </source>
</evidence>
<evidence type="ECO:0000256" key="9">
    <source>
        <dbReference type="ARBA" id="ARBA00022723"/>
    </source>
</evidence>
<comment type="function">
    <text evidence="2 13">Catalyzes the insertion of molybdate into adenylated molybdopterin with the concomitant release of AMP.</text>
</comment>
<dbReference type="PANTHER" id="PTHR10192">
    <property type="entry name" value="MOLYBDOPTERIN BIOSYNTHESIS PROTEIN"/>
    <property type="match status" value="1"/>
</dbReference>
<dbReference type="InterPro" id="IPR038987">
    <property type="entry name" value="MoeA-like"/>
</dbReference>
<dbReference type="InterPro" id="IPR005110">
    <property type="entry name" value="MoeA_linker/N"/>
</dbReference>
<dbReference type="FunFam" id="2.170.190.11:FF:000001">
    <property type="entry name" value="Molybdopterin molybdenumtransferase"/>
    <property type="match status" value="1"/>
</dbReference>
<comment type="similarity">
    <text evidence="4 13">Belongs to the MoeA family.</text>
</comment>
<dbReference type="NCBIfam" id="NF045515">
    <property type="entry name" value="Glp_gephyrin"/>
    <property type="match status" value="1"/>
</dbReference>
<keyword evidence="11 13" id="KW-0501">Molybdenum cofactor biosynthesis</keyword>